<gene>
    <name evidence="2" type="ORF">MNB_SM-5-48</name>
</gene>
<dbReference type="PROSITE" id="PS50005">
    <property type="entry name" value="TPR"/>
    <property type="match status" value="2"/>
</dbReference>
<dbReference type="Gene3D" id="1.25.40.10">
    <property type="entry name" value="Tetratricopeptide repeat domain"/>
    <property type="match status" value="1"/>
</dbReference>
<protein>
    <submittedName>
        <fullName evidence="2">Uncharacterized protein</fullName>
    </submittedName>
</protein>
<keyword evidence="1" id="KW-1133">Transmembrane helix</keyword>
<dbReference type="AlphaFoldDB" id="A0A1W1BP23"/>
<dbReference type="SUPFAM" id="SSF48452">
    <property type="entry name" value="TPR-like"/>
    <property type="match status" value="1"/>
</dbReference>
<reference evidence="2" key="1">
    <citation type="submission" date="2016-10" db="EMBL/GenBank/DDBJ databases">
        <authorList>
            <person name="de Groot N.N."/>
        </authorList>
    </citation>
    <scope>NUCLEOTIDE SEQUENCE</scope>
</reference>
<evidence type="ECO:0000256" key="1">
    <source>
        <dbReference type="SAM" id="Phobius"/>
    </source>
</evidence>
<organism evidence="2">
    <name type="scientific">hydrothermal vent metagenome</name>
    <dbReference type="NCBI Taxonomy" id="652676"/>
    <lineage>
        <taxon>unclassified sequences</taxon>
        <taxon>metagenomes</taxon>
        <taxon>ecological metagenomes</taxon>
    </lineage>
</organism>
<keyword evidence="1" id="KW-0812">Transmembrane</keyword>
<accession>A0A1W1BP23</accession>
<dbReference type="InterPro" id="IPR011990">
    <property type="entry name" value="TPR-like_helical_dom_sf"/>
</dbReference>
<keyword evidence="1" id="KW-0472">Membrane</keyword>
<name>A0A1W1BP23_9ZZZZ</name>
<dbReference type="Pfam" id="PF13181">
    <property type="entry name" value="TPR_8"/>
    <property type="match status" value="1"/>
</dbReference>
<proteinExistence type="predicted"/>
<feature type="transmembrane region" description="Helical" evidence="1">
    <location>
        <begin position="12"/>
        <end position="32"/>
    </location>
</feature>
<evidence type="ECO:0000313" key="2">
    <source>
        <dbReference type="EMBL" id="SFV55236.1"/>
    </source>
</evidence>
<dbReference type="EMBL" id="FPHH01000031">
    <property type="protein sequence ID" value="SFV55236.1"/>
    <property type="molecule type" value="Genomic_DNA"/>
</dbReference>
<dbReference type="InterPro" id="IPR019734">
    <property type="entry name" value="TPR_rpt"/>
</dbReference>
<sequence length="348" mass="41073">MDMFYIGFRDPLFSIIIFFTLIFLITFFSYWWSKYRRKEESNHLDRFLQQFRTLPTQNELKVLISGGELSQKSWMLLAASYSKNGDYEKSIEIYNEILALPQKENLYETMFLLGKTYFKAGFLERSHQIFLEILRYKPRTPQALHYLLLVYEYMRDYKSAIDVLESLDALDEDILLDKFYLEALALLNNQSITEEEKTEKLLQIYHKSGKLTLMIFEYLFRVNPHLAWENLHLEDAELLTEILWRVAPKDLNLDIIAKSKYLQELYSARGDVTLADKSAIFELDVLINLSGRANATLSFEYVCNKCKGSYPFAFNRCTTCHAIDSAMVEYTLSKDYMREFSEENNSFQ</sequence>